<evidence type="ECO:0000313" key="1">
    <source>
        <dbReference type="EMBL" id="SNS82344.1"/>
    </source>
</evidence>
<keyword evidence="2" id="KW-1185">Reference proteome</keyword>
<accession>A0A239HQ11</accession>
<dbReference type="EMBL" id="FZPD01000002">
    <property type="protein sequence ID" value="SNS82344.1"/>
    <property type="molecule type" value="Genomic_DNA"/>
</dbReference>
<protein>
    <submittedName>
        <fullName evidence="1">Uncharacterized protein</fullName>
    </submittedName>
</protein>
<dbReference type="Proteomes" id="UP000198393">
    <property type="component" value="Unassembled WGS sequence"/>
</dbReference>
<gene>
    <name evidence="1" type="ORF">SAMN05421640_1389</name>
</gene>
<evidence type="ECO:0000313" key="2">
    <source>
        <dbReference type="Proteomes" id="UP000198393"/>
    </source>
</evidence>
<proteinExistence type="predicted"/>
<organism evidence="1 2">
    <name type="scientific">Ekhidna lutea</name>
    <dbReference type="NCBI Taxonomy" id="447679"/>
    <lineage>
        <taxon>Bacteria</taxon>
        <taxon>Pseudomonadati</taxon>
        <taxon>Bacteroidota</taxon>
        <taxon>Cytophagia</taxon>
        <taxon>Cytophagales</taxon>
        <taxon>Reichenbachiellaceae</taxon>
        <taxon>Ekhidna</taxon>
    </lineage>
</organism>
<dbReference type="RefSeq" id="WP_089356127.1">
    <property type="nucleotide sequence ID" value="NZ_FZPD01000002.1"/>
</dbReference>
<name>A0A239HQ11_EKHLU</name>
<dbReference type="PROSITE" id="PS51257">
    <property type="entry name" value="PROKAR_LIPOPROTEIN"/>
    <property type="match status" value="1"/>
</dbReference>
<sequence>MNKLLISFLILGASACAVNKSTKSMHPYSGGSLGCGNFIVYKLSEDNTEYVSVILDVSSIELTQVQAYALGKAEVVQVIRKKFSGPIDASLCNDVMKDRPEDLLEEKATQGIVEVRINEAEREKALAKQPYNVTVILKNVIFGTMTIDYLRVDSVNVGWLPG</sequence>
<reference evidence="1 2" key="1">
    <citation type="submission" date="2017-06" db="EMBL/GenBank/DDBJ databases">
        <authorList>
            <person name="Kim H.J."/>
            <person name="Triplett B.A."/>
        </authorList>
    </citation>
    <scope>NUCLEOTIDE SEQUENCE [LARGE SCALE GENOMIC DNA]</scope>
    <source>
        <strain evidence="1 2">DSM 19307</strain>
    </source>
</reference>
<dbReference type="AlphaFoldDB" id="A0A239HQ11"/>